<organism evidence="1">
    <name type="scientific">Brassica oleracea</name>
    <name type="common">Wild cabbage</name>
    <dbReference type="NCBI Taxonomy" id="3712"/>
    <lineage>
        <taxon>Eukaryota</taxon>
        <taxon>Viridiplantae</taxon>
        <taxon>Streptophyta</taxon>
        <taxon>Embryophyta</taxon>
        <taxon>Tracheophyta</taxon>
        <taxon>Spermatophyta</taxon>
        <taxon>Magnoliopsida</taxon>
        <taxon>eudicotyledons</taxon>
        <taxon>Gunneridae</taxon>
        <taxon>Pentapetalae</taxon>
        <taxon>rosids</taxon>
        <taxon>malvids</taxon>
        <taxon>Brassicales</taxon>
        <taxon>Brassicaceae</taxon>
        <taxon>Brassiceae</taxon>
        <taxon>Brassica</taxon>
    </lineage>
</organism>
<accession>S4SAE9</accession>
<reference evidence="1" key="1">
    <citation type="journal article" date="2013" name="Acta Physiol. Plant.">
        <title>Isolation and expression analysis of miR165a and REVOLUTA from Brassica species.</title>
        <authorList>
            <person name="Kumari G."/>
            <person name="Kusumanjali K."/>
            <person name="Srivastava P.S."/>
            <person name="Das S."/>
        </authorList>
    </citation>
    <scope>NUCLEOTIDE SEQUENCE</scope>
</reference>
<protein>
    <submittedName>
        <fullName evidence="1">Truncated revoluta</fullName>
    </submittedName>
</protein>
<feature type="non-terminal residue" evidence="1">
    <location>
        <position position="1"/>
    </location>
</feature>
<dbReference type="EMBL" id="JQ948143">
    <property type="protein sequence ID" value="AFL31326.1"/>
    <property type="molecule type" value="Genomic_DNA"/>
</dbReference>
<dbReference type="AlphaFoldDB" id="S4SAE9"/>
<sequence>QVNDPAVILWYTTPQHSLRDAVVLLDIGRVPIQGYRNCC</sequence>
<proteinExistence type="predicted"/>
<name>S4SAE9_BRAOL</name>
<evidence type="ECO:0000313" key="1">
    <source>
        <dbReference type="EMBL" id="AFL31326.1"/>
    </source>
</evidence>
<gene>
    <name evidence="1" type="primary">REV</name>
</gene>